<dbReference type="EMBL" id="PZPL01000002">
    <property type="protein sequence ID" value="PTL71333.1"/>
    <property type="molecule type" value="Genomic_DNA"/>
</dbReference>
<dbReference type="Gene3D" id="1.10.150.130">
    <property type="match status" value="1"/>
</dbReference>
<dbReference type="Proteomes" id="UP000241085">
    <property type="component" value="Unassembled WGS sequence"/>
</dbReference>
<gene>
    <name evidence="2" type="ORF">C1I63_19110</name>
</gene>
<accession>A0A2T4UP83</accession>
<dbReference type="GO" id="GO:0003677">
    <property type="term" value="F:DNA binding"/>
    <property type="evidence" value="ECO:0007669"/>
    <property type="project" value="UniProtKB-KW"/>
</dbReference>
<evidence type="ECO:0000313" key="3">
    <source>
        <dbReference type="Proteomes" id="UP000241085"/>
    </source>
</evidence>
<evidence type="ECO:0008006" key="4">
    <source>
        <dbReference type="Google" id="ProtNLM"/>
    </source>
</evidence>
<keyword evidence="1" id="KW-0238">DNA-binding</keyword>
<dbReference type="InterPro" id="IPR010998">
    <property type="entry name" value="Integrase_recombinase_N"/>
</dbReference>
<proteinExistence type="predicted"/>
<keyword evidence="3" id="KW-1185">Reference proteome</keyword>
<name>A0A2T4UP83_9MICO</name>
<dbReference type="SUPFAM" id="SSF47823">
    <property type="entry name" value="lambda integrase-like, N-terminal domain"/>
    <property type="match status" value="1"/>
</dbReference>
<sequence>MTTHRQLATMNDVLEQLPASYRPHWRLFADWCAAVDVPAVPATLTQLGRFFAAVPAAPSTATARVSALRAGHSLLGAPFPVAPTEPARPVRVGAGWVSATDALRALPVTRYPAGLVGRRDGFLLLLLDQLHRTRHSARTVTEADITLTPVLTITGIVIPRADESAACWRCVTTRWLRVLGPAALGFRYTVHEILDPTLHRDDEHDCATALSEDWRAAPTLLPAIDQHGWLAPHQSLSTRAMSAITAHRQQAGQLPTENQLAMRRRPSAAYSLQDLADGYDDVDARLAELVLRMSTLLADNDDFRRS</sequence>
<dbReference type="AlphaFoldDB" id="A0A2T4UP83"/>
<dbReference type="RefSeq" id="WP_107576142.1">
    <property type="nucleotide sequence ID" value="NZ_PZPL01000002.1"/>
</dbReference>
<reference evidence="2 3" key="1">
    <citation type="submission" date="2018-03" db="EMBL/GenBank/DDBJ databases">
        <title>Bacteriophage NCPPB3778 and a type I-E CRISPR drive the evolution of the US Biological Select Agent, Rathayibacter toxicus.</title>
        <authorList>
            <person name="Davis E.W.II."/>
            <person name="Tabima J.F."/>
            <person name="Weisberg A.J."/>
            <person name="Dantas Lopes L."/>
            <person name="Wiseman M.S."/>
            <person name="Wiseman M.S."/>
            <person name="Pupko T."/>
            <person name="Belcher M.S."/>
            <person name="Sechler A.J."/>
            <person name="Tancos M.A."/>
            <person name="Schroeder B.K."/>
            <person name="Murray T.D."/>
            <person name="Luster D.G."/>
            <person name="Schneider W.L."/>
            <person name="Rogers E."/>
            <person name="Andreote F.D."/>
            <person name="Grunwald N.J."/>
            <person name="Putnam M.L."/>
            <person name="Chang J.H."/>
        </authorList>
    </citation>
    <scope>NUCLEOTIDE SEQUENCE [LARGE SCALE GENOMIC DNA]</scope>
    <source>
        <strain evidence="2 3">DSM 15933</strain>
    </source>
</reference>
<comment type="caution">
    <text evidence="2">The sequence shown here is derived from an EMBL/GenBank/DDBJ whole genome shotgun (WGS) entry which is preliminary data.</text>
</comment>
<evidence type="ECO:0000256" key="1">
    <source>
        <dbReference type="ARBA" id="ARBA00023125"/>
    </source>
</evidence>
<evidence type="ECO:0000313" key="2">
    <source>
        <dbReference type="EMBL" id="PTL71333.1"/>
    </source>
</evidence>
<organism evidence="2 3">
    <name type="scientific">Rathayibacter caricis DSM 15933</name>
    <dbReference type="NCBI Taxonomy" id="1328867"/>
    <lineage>
        <taxon>Bacteria</taxon>
        <taxon>Bacillati</taxon>
        <taxon>Actinomycetota</taxon>
        <taxon>Actinomycetes</taxon>
        <taxon>Micrococcales</taxon>
        <taxon>Microbacteriaceae</taxon>
        <taxon>Rathayibacter</taxon>
    </lineage>
</organism>
<dbReference type="GeneID" id="55634195"/>
<protein>
    <recommendedName>
        <fullName evidence="4">Recombinase</fullName>
    </recommendedName>
</protein>